<dbReference type="Proteomes" id="UP001432146">
    <property type="component" value="Unassembled WGS sequence"/>
</dbReference>
<reference evidence="1 2" key="1">
    <citation type="submission" date="2024-05" db="EMBL/GenBank/DDBJ databases">
        <title>The nuclear and mitochondrial genome assemblies of Tetragonisca angustula (Apidae: Meliponini), a tiny yet remarkable pollinator in the Neotropics.</title>
        <authorList>
            <person name="Ferrari R."/>
            <person name="Ricardo P.C."/>
            <person name="Dias F.C."/>
            <person name="Araujo N.S."/>
            <person name="Soares D.O."/>
            <person name="Zhou Q.-S."/>
            <person name="Zhu C.-D."/>
            <person name="Coutinho L."/>
            <person name="Airas M.C."/>
            <person name="Batista T.M."/>
        </authorList>
    </citation>
    <scope>NUCLEOTIDE SEQUENCE [LARGE SCALE GENOMIC DNA]</scope>
    <source>
        <strain evidence="1">ASF017062</strain>
        <tissue evidence="1">Abdomen</tissue>
    </source>
</reference>
<dbReference type="AlphaFoldDB" id="A0AAW1A3E9"/>
<organism evidence="1 2">
    <name type="scientific">Tetragonisca angustula</name>
    <dbReference type="NCBI Taxonomy" id="166442"/>
    <lineage>
        <taxon>Eukaryota</taxon>
        <taxon>Metazoa</taxon>
        <taxon>Ecdysozoa</taxon>
        <taxon>Arthropoda</taxon>
        <taxon>Hexapoda</taxon>
        <taxon>Insecta</taxon>
        <taxon>Pterygota</taxon>
        <taxon>Neoptera</taxon>
        <taxon>Endopterygota</taxon>
        <taxon>Hymenoptera</taxon>
        <taxon>Apocrita</taxon>
        <taxon>Aculeata</taxon>
        <taxon>Apoidea</taxon>
        <taxon>Anthophila</taxon>
        <taxon>Apidae</taxon>
        <taxon>Tetragonisca</taxon>
    </lineage>
</organism>
<sequence>MILVKSDAIDTSEYDSDEDYDDSRILITTIPYAKDSFAEKKESIRQLTNKAAISLHTFFKYVLKYPRSKRTPRGLHYSVSCSCKDKDFILRNITKCLLISLKSKCFECYNCHKLFIATYDEICLFKKHHKMLALKLNRDKYEITDLDYYLNYYNLDCYNLGP</sequence>
<gene>
    <name evidence="1" type="ORF">QLX08_004946</name>
</gene>
<dbReference type="EMBL" id="JAWNGG020000080">
    <property type="protein sequence ID" value="KAK9303358.1"/>
    <property type="molecule type" value="Genomic_DNA"/>
</dbReference>
<name>A0AAW1A3E9_9HYME</name>
<proteinExistence type="predicted"/>
<protein>
    <recommendedName>
        <fullName evidence="3">C2H2-type domain-containing protein</fullName>
    </recommendedName>
</protein>
<comment type="caution">
    <text evidence="1">The sequence shown here is derived from an EMBL/GenBank/DDBJ whole genome shotgun (WGS) entry which is preliminary data.</text>
</comment>
<keyword evidence="2" id="KW-1185">Reference proteome</keyword>
<accession>A0AAW1A3E9</accession>
<evidence type="ECO:0000313" key="2">
    <source>
        <dbReference type="Proteomes" id="UP001432146"/>
    </source>
</evidence>
<evidence type="ECO:0000313" key="1">
    <source>
        <dbReference type="EMBL" id="KAK9303358.1"/>
    </source>
</evidence>
<evidence type="ECO:0008006" key="3">
    <source>
        <dbReference type="Google" id="ProtNLM"/>
    </source>
</evidence>